<sequence>MQTLLVFVSSVPESDGGGHLHFPLLELRILPKAGTAVLWDNCKPKDGTGVMEPDPCSLHEGEPPLHVNKVAMNVWVVDQPFTKQSVQEAALRRAGYPKSLYGSYRIADEPTMVTEAAHVAFVFLWLQVYASPDCSWSGLPDKGAGLVQRDIRRQQIIAPLACEQLSLQNCNENSICGWNKELERCQPYIAWFHVMKCGSTFGATLAHFANSSLPKLAHMPSCGSLVDEAEDPCPGGSQGPYEFFVTKYPKDVWFRDVFWSNSNDPDPGNHRAIPDAAYEIWKGHFVGLFRQPEVRVASAFNHFCEPLIASAEHERINMTHAVHQFGQFAQGTVTKMLGGDYGFFGNDPVRCEFRFADYYKTDRECHSAACRNCMQSATEKDVEKAIQRLQGFAFVGLTDHFDLSVCLFHAMFGGECLPVEFVNMRKSIYSKDFTKYLNGYEDPFDARVFQEASNIFWSNVQRYNVNAETCQRICLNSNATFQRAQPN</sequence>
<dbReference type="Gene3D" id="2.60.120.620">
    <property type="entry name" value="q2cbj1_9rhob like domain"/>
    <property type="match status" value="1"/>
</dbReference>
<protein>
    <recommendedName>
        <fullName evidence="3">Prolyl 4-hydroxylase alpha subunit Fe(2+) 2OG dioxygenase domain-containing protein</fullName>
    </recommendedName>
</protein>
<dbReference type="EMBL" id="CAXAMM010039180">
    <property type="protein sequence ID" value="CAK9084500.1"/>
    <property type="molecule type" value="Genomic_DNA"/>
</dbReference>
<evidence type="ECO:0000313" key="2">
    <source>
        <dbReference type="Proteomes" id="UP001642464"/>
    </source>
</evidence>
<dbReference type="Proteomes" id="UP001642464">
    <property type="component" value="Unassembled WGS sequence"/>
</dbReference>
<proteinExistence type="predicted"/>
<reference evidence="1 2" key="1">
    <citation type="submission" date="2024-02" db="EMBL/GenBank/DDBJ databases">
        <authorList>
            <person name="Chen Y."/>
            <person name="Shah S."/>
            <person name="Dougan E. K."/>
            <person name="Thang M."/>
            <person name="Chan C."/>
        </authorList>
    </citation>
    <scope>NUCLEOTIDE SEQUENCE [LARGE SCALE GENOMIC DNA]</scope>
</reference>
<evidence type="ECO:0000313" key="1">
    <source>
        <dbReference type="EMBL" id="CAK9084500.1"/>
    </source>
</evidence>
<dbReference type="Gene3D" id="3.40.50.300">
    <property type="entry name" value="P-loop containing nucleotide triphosphate hydrolases"/>
    <property type="match status" value="1"/>
</dbReference>
<dbReference type="InterPro" id="IPR027417">
    <property type="entry name" value="P-loop_NTPase"/>
</dbReference>
<organism evidence="1 2">
    <name type="scientific">Durusdinium trenchii</name>
    <dbReference type="NCBI Taxonomy" id="1381693"/>
    <lineage>
        <taxon>Eukaryota</taxon>
        <taxon>Sar</taxon>
        <taxon>Alveolata</taxon>
        <taxon>Dinophyceae</taxon>
        <taxon>Suessiales</taxon>
        <taxon>Symbiodiniaceae</taxon>
        <taxon>Durusdinium</taxon>
    </lineage>
</organism>
<accession>A0ABP0Q9F3</accession>
<name>A0ABP0Q9F3_9DINO</name>
<keyword evidence="2" id="KW-1185">Reference proteome</keyword>
<gene>
    <name evidence="1" type="ORF">SCF082_LOCUS40079</name>
</gene>
<evidence type="ECO:0008006" key="3">
    <source>
        <dbReference type="Google" id="ProtNLM"/>
    </source>
</evidence>
<comment type="caution">
    <text evidence="1">The sequence shown here is derived from an EMBL/GenBank/DDBJ whole genome shotgun (WGS) entry which is preliminary data.</text>
</comment>